<comment type="caution">
    <text evidence="3">The sequence shown here is derived from an EMBL/GenBank/DDBJ whole genome shotgun (WGS) entry which is preliminary data.</text>
</comment>
<protein>
    <submittedName>
        <fullName evidence="3">TIGR03084 family protein</fullName>
    </submittedName>
</protein>
<dbReference type="InterPro" id="IPR017517">
    <property type="entry name" value="Maleyloyr_isom"/>
</dbReference>
<dbReference type="SUPFAM" id="SSF109854">
    <property type="entry name" value="DinB/YfiT-like putative metalloenzymes"/>
    <property type="match status" value="1"/>
</dbReference>
<dbReference type="GO" id="GO:0046872">
    <property type="term" value="F:metal ion binding"/>
    <property type="evidence" value="ECO:0007669"/>
    <property type="project" value="InterPro"/>
</dbReference>
<dbReference type="InterPro" id="IPR024344">
    <property type="entry name" value="MDMPI_metal-binding"/>
</dbReference>
<proteinExistence type="predicted"/>
<dbReference type="InterPro" id="IPR017518">
    <property type="entry name" value="CHP03084"/>
</dbReference>
<dbReference type="Pfam" id="PF08608">
    <property type="entry name" value="Wyosine_form"/>
    <property type="match status" value="1"/>
</dbReference>
<dbReference type="InterPro" id="IPR013917">
    <property type="entry name" value="tRNA_wybutosine-synth"/>
</dbReference>
<evidence type="ECO:0000313" key="3">
    <source>
        <dbReference type="EMBL" id="RJP16709.1"/>
    </source>
</evidence>
<dbReference type="Pfam" id="PF11716">
    <property type="entry name" value="MDMPI_N"/>
    <property type="match status" value="1"/>
</dbReference>
<dbReference type="InterPro" id="IPR034660">
    <property type="entry name" value="DinB/YfiT-like"/>
</dbReference>
<accession>A0A3A4NAK6</accession>
<dbReference type="AlphaFoldDB" id="A0A3A4NAK6"/>
<name>A0A3A4NAK6_ABYX5</name>
<organism evidence="3 4">
    <name type="scientific">Abyssobacteria bacterium (strain SURF_5)</name>
    <dbReference type="NCBI Taxonomy" id="2093360"/>
    <lineage>
        <taxon>Bacteria</taxon>
        <taxon>Pseudomonadati</taxon>
        <taxon>Candidatus Hydrogenedentota</taxon>
        <taxon>Candidatus Abyssobacteria</taxon>
    </lineage>
</organism>
<gene>
    <name evidence="3" type="ORF">C4520_17920</name>
</gene>
<evidence type="ECO:0000259" key="1">
    <source>
        <dbReference type="Pfam" id="PF08608"/>
    </source>
</evidence>
<feature type="domain" description="Mycothiol-dependent maleylpyruvate isomerase metal-binding" evidence="2">
    <location>
        <begin position="8"/>
        <end position="143"/>
    </location>
</feature>
<evidence type="ECO:0000259" key="2">
    <source>
        <dbReference type="Pfam" id="PF11716"/>
    </source>
</evidence>
<dbReference type="Proteomes" id="UP000265882">
    <property type="component" value="Unassembled WGS sequence"/>
</dbReference>
<dbReference type="NCBIfam" id="TIGR03083">
    <property type="entry name" value="maleylpyruvate isomerase family mycothiol-dependent enzyme"/>
    <property type="match status" value="1"/>
</dbReference>
<reference evidence="3 4" key="1">
    <citation type="journal article" date="2017" name="ISME J.">
        <title>Energy and carbon metabolisms in a deep terrestrial subsurface fluid microbial community.</title>
        <authorList>
            <person name="Momper L."/>
            <person name="Jungbluth S.P."/>
            <person name="Lee M.D."/>
            <person name="Amend J.P."/>
        </authorList>
    </citation>
    <scope>NUCLEOTIDE SEQUENCE [LARGE SCALE GENOMIC DNA]</scope>
    <source>
        <strain evidence="3">SURF_5</strain>
    </source>
</reference>
<evidence type="ECO:0000313" key="4">
    <source>
        <dbReference type="Proteomes" id="UP000265882"/>
    </source>
</evidence>
<sequence length="263" mass="29969">MKQICQDLRTEHAELDTVVAGLDEKQWMLMTPSPTWNIKNQIRHLAYFDDRAALAASDPDGFAKHIEEVMSDIAKFMKTLDEVGKDMPIDELMSWWRSERNKMLDAYTAMNPKDRILWYGPPMSALSHATARLMETWAHGQDVFDALRLKRTNTDRLRHIAHLGVKTFGWSYTNRGLQAPQTPVRVELTAPSGALWTWGPENASDKISGPAEDFCLIVAQRRHVDDTRLRVIGETARDWMLKAQCFAGPPTDGPPPGERVWEK</sequence>
<dbReference type="Gene3D" id="1.20.120.450">
    <property type="entry name" value="dinb family like domain"/>
    <property type="match status" value="1"/>
</dbReference>
<dbReference type="EMBL" id="QZKU01000123">
    <property type="protein sequence ID" value="RJP16709.1"/>
    <property type="molecule type" value="Genomic_DNA"/>
</dbReference>
<dbReference type="NCBIfam" id="TIGR03084">
    <property type="entry name" value="TIGR03084 family metal-binding protein"/>
    <property type="match status" value="1"/>
</dbReference>
<feature type="domain" description="tRNA wybutosine-synthesis" evidence="1">
    <location>
        <begin position="181"/>
        <end position="226"/>
    </location>
</feature>